<sequence length="309" mass="30141">MAIGEYRRERYTGSASAGTKARTIVWGAVIAGVILAIAVQLMLGLLGLGVGLGALPGSDRSIAALASTAGIYSLIAALIGLFVGAFATVRFAGLAEKMDAILHGLVTWAVATLLVVLVLGGTASSVLGGAFGAVGSAVGGLASAAGALDQPGAGSDGLLPDSIRSDLAALTAGAPDAGDAPAAEANGETGAAQAEAGETAPAPVQGGASSGETLAAIAAGLSETASDAERQAAVAAIQQAGGLSRTAAEQRLASYQQSFDDMVRTVRQSADDAARAVASASFSAFVALLLGALVSVLGGFLARSRYEKA</sequence>
<feature type="transmembrane region" description="Helical" evidence="2">
    <location>
        <begin position="126"/>
        <end position="148"/>
    </location>
</feature>
<keyword evidence="2" id="KW-0812">Transmembrane</keyword>
<name>A0ABU5I0P9_9HYPH</name>
<feature type="transmembrane region" description="Helical" evidence="2">
    <location>
        <begin position="277"/>
        <end position="302"/>
    </location>
</feature>
<proteinExistence type="predicted"/>
<organism evidence="3 4">
    <name type="scientific">Fulvimarina uroteuthidis</name>
    <dbReference type="NCBI Taxonomy" id="3098149"/>
    <lineage>
        <taxon>Bacteria</taxon>
        <taxon>Pseudomonadati</taxon>
        <taxon>Pseudomonadota</taxon>
        <taxon>Alphaproteobacteria</taxon>
        <taxon>Hyphomicrobiales</taxon>
        <taxon>Aurantimonadaceae</taxon>
        <taxon>Fulvimarina</taxon>
    </lineage>
</organism>
<feature type="compositionally biased region" description="Low complexity" evidence="1">
    <location>
        <begin position="177"/>
        <end position="203"/>
    </location>
</feature>
<feature type="transmembrane region" description="Helical" evidence="2">
    <location>
        <begin position="62"/>
        <end position="88"/>
    </location>
</feature>
<feature type="transmembrane region" description="Helical" evidence="2">
    <location>
        <begin position="100"/>
        <end position="120"/>
    </location>
</feature>
<dbReference type="Proteomes" id="UP001294412">
    <property type="component" value="Unassembled WGS sequence"/>
</dbReference>
<evidence type="ECO:0000313" key="4">
    <source>
        <dbReference type="Proteomes" id="UP001294412"/>
    </source>
</evidence>
<protein>
    <recommendedName>
        <fullName evidence="5">PhnA-like protein</fullName>
    </recommendedName>
</protein>
<gene>
    <name evidence="3" type="ORF">U0C82_01135</name>
</gene>
<evidence type="ECO:0000256" key="2">
    <source>
        <dbReference type="SAM" id="Phobius"/>
    </source>
</evidence>
<evidence type="ECO:0008006" key="5">
    <source>
        <dbReference type="Google" id="ProtNLM"/>
    </source>
</evidence>
<keyword evidence="2" id="KW-0472">Membrane</keyword>
<evidence type="ECO:0000256" key="1">
    <source>
        <dbReference type="SAM" id="MobiDB-lite"/>
    </source>
</evidence>
<evidence type="ECO:0000313" key="3">
    <source>
        <dbReference type="EMBL" id="MDY8107751.1"/>
    </source>
</evidence>
<feature type="transmembrane region" description="Helical" evidence="2">
    <location>
        <begin position="24"/>
        <end position="50"/>
    </location>
</feature>
<dbReference type="RefSeq" id="WP_322185041.1">
    <property type="nucleotide sequence ID" value="NZ_JAXLPB010000001.1"/>
</dbReference>
<accession>A0ABU5I0P9</accession>
<feature type="region of interest" description="Disordered" evidence="1">
    <location>
        <begin position="177"/>
        <end position="208"/>
    </location>
</feature>
<keyword evidence="2" id="KW-1133">Transmembrane helix</keyword>
<reference evidence="3 4" key="1">
    <citation type="submission" date="2023-12" db="EMBL/GenBank/DDBJ databases">
        <title>Description of Novel Strain Fulvimarina sp. 2208YS6-2-32 isolated from Uroteuthis (Photololigo) edulis.</title>
        <authorList>
            <person name="Park J.-S."/>
        </authorList>
    </citation>
    <scope>NUCLEOTIDE SEQUENCE [LARGE SCALE GENOMIC DNA]</scope>
    <source>
        <strain evidence="3 4">2208YS6-2-32</strain>
    </source>
</reference>
<keyword evidence="4" id="KW-1185">Reference proteome</keyword>
<comment type="caution">
    <text evidence="3">The sequence shown here is derived from an EMBL/GenBank/DDBJ whole genome shotgun (WGS) entry which is preliminary data.</text>
</comment>
<dbReference type="EMBL" id="JAXLPB010000001">
    <property type="protein sequence ID" value="MDY8107751.1"/>
    <property type="molecule type" value="Genomic_DNA"/>
</dbReference>